<accession>A0A3L6TT28</accession>
<organism evidence="2 3">
    <name type="scientific">Panicum miliaceum</name>
    <name type="common">Proso millet</name>
    <name type="synonym">Broomcorn millet</name>
    <dbReference type="NCBI Taxonomy" id="4540"/>
    <lineage>
        <taxon>Eukaryota</taxon>
        <taxon>Viridiplantae</taxon>
        <taxon>Streptophyta</taxon>
        <taxon>Embryophyta</taxon>
        <taxon>Tracheophyta</taxon>
        <taxon>Spermatophyta</taxon>
        <taxon>Magnoliopsida</taxon>
        <taxon>Liliopsida</taxon>
        <taxon>Poales</taxon>
        <taxon>Poaceae</taxon>
        <taxon>PACMAD clade</taxon>
        <taxon>Panicoideae</taxon>
        <taxon>Panicodae</taxon>
        <taxon>Paniceae</taxon>
        <taxon>Panicinae</taxon>
        <taxon>Panicum</taxon>
        <taxon>Panicum sect. Panicum</taxon>
    </lineage>
</organism>
<dbReference type="AlphaFoldDB" id="A0A3L6TT28"/>
<evidence type="ECO:0000313" key="3">
    <source>
        <dbReference type="Proteomes" id="UP000275267"/>
    </source>
</evidence>
<name>A0A3L6TT28_PANMI</name>
<evidence type="ECO:0000313" key="2">
    <source>
        <dbReference type="EMBL" id="RLN43459.1"/>
    </source>
</evidence>
<keyword evidence="3" id="KW-1185">Reference proteome</keyword>
<comment type="caution">
    <text evidence="2">The sequence shown here is derived from an EMBL/GenBank/DDBJ whole genome shotgun (WGS) entry which is preliminary data.</text>
</comment>
<proteinExistence type="predicted"/>
<dbReference type="Proteomes" id="UP000275267">
    <property type="component" value="Unassembled WGS sequence"/>
</dbReference>
<gene>
    <name evidence="2" type="ORF">C2845_PM01G08330</name>
</gene>
<evidence type="ECO:0000256" key="1">
    <source>
        <dbReference type="SAM" id="MobiDB-lite"/>
    </source>
</evidence>
<protein>
    <submittedName>
        <fullName evidence="2">Uncharacterized protein</fullName>
    </submittedName>
</protein>
<reference evidence="3" key="1">
    <citation type="journal article" date="2019" name="Nat. Commun.">
        <title>The genome of broomcorn millet.</title>
        <authorList>
            <person name="Zou C."/>
            <person name="Miki D."/>
            <person name="Li D."/>
            <person name="Tang Q."/>
            <person name="Xiao L."/>
            <person name="Rajput S."/>
            <person name="Deng P."/>
            <person name="Jia W."/>
            <person name="Huang R."/>
            <person name="Zhang M."/>
            <person name="Sun Y."/>
            <person name="Hu J."/>
            <person name="Fu X."/>
            <person name="Schnable P.S."/>
            <person name="Li F."/>
            <person name="Zhang H."/>
            <person name="Feng B."/>
            <person name="Zhu X."/>
            <person name="Liu R."/>
            <person name="Schnable J.C."/>
            <person name="Zhu J.-K."/>
            <person name="Zhang H."/>
        </authorList>
    </citation>
    <scope>NUCLEOTIDE SEQUENCE [LARGE SCALE GENOMIC DNA]</scope>
</reference>
<feature type="region of interest" description="Disordered" evidence="1">
    <location>
        <begin position="1"/>
        <end position="20"/>
    </location>
</feature>
<dbReference type="EMBL" id="PQIB02000001">
    <property type="protein sequence ID" value="RLN43459.1"/>
    <property type="molecule type" value="Genomic_DNA"/>
</dbReference>
<sequence>MNRGETTYYPSWWSPSSQEANQPVEVKIHLRRKQHARARTAGTFSTGEASAITGAELKTFPHILVQFNTTM</sequence>